<evidence type="ECO:0000259" key="8">
    <source>
        <dbReference type="Pfam" id="PF04613"/>
    </source>
</evidence>
<keyword evidence="5 7" id="KW-0443">Lipid metabolism</keyword>
<keyword evidence="6 7" id="KW-0012">Acyltransferase</keyword>
<sequence>MSYTIEQIADQLGVPAEGDVSIRIERAAEPSEAGTDALALAMHPKYSDKLECSAARAAILWEGADWRGLGLEAAIFFPRPRFAMAAITQLMDEGPDIAPGVHPSADIDPTADIGSGAAIGPYVVIGKRALIGRNARIAAHAVIGADAHVGDDALILEGAKIGARVHAGDRLLVKPGAVIGADGFSFVTPEKSTVESVRETLDSRFEARAQSLVRIHSLGSVRIGDDVEIGANSTIDRGTVQDTTIGSGTKIDNQVQIGHNVTIGNDCLLCGHSGVAGSSFLGDRVVVGGAASIADHLSVGNDAVIAGKSGVASNVPAGRAMMGYPAMPLDRNVEAYKALRRLPRLIKTIAELKSSLRSMEKRN</sequence>
<name>A0AAE4B5I1_9RHOB</name>
<comment type="similarity">
    <text evidence="7">Belongs to the transferase hexapeptide repeat family. LpxD subfamily.</text>
</comment>
<dbReference type="NCBIfam" id="NF002060">
    <property type="entry name" value="PRK00892.1"/>
    <property type="match status" value="1"/>
</dbReference>
<dbReference type="PROSITE" id="PS00101">
    <property type="entry name" value="HEXAPEP_TRANSFERASES"/>
    <property type="match status" value="1"/>
</dbReference>
<dbReference type="Pfam" id="PF00132">
    <property type="entry name" value="Hexapep"/>
    <property type="match status" value="1"/>
</dbReference>
<evidence type="ECO:0000313" key="10">
    <source>
        <dbReference type="EMBL" id="MDQ2091370.1"/>
    </source>
</evidence>
<dbReference type="EMBL" id="JANHAX010000005">
    <property type="protein sequence ID" value="MDQ2091370.1"/>
    <property type="molecule type" value="Genomic_DNA"/>
</dbReference>
<comment type="caution">
    <text evidence="10">The sequence shown here is derived from an EMBL/GenBank/DDBJ whole genome shotgun (WGS) entry which is preliminary data.</text>
</comment>
<evidence type="ECO:0000256" key="5">
    <source>
        <dbReference type="ARBA" id="ARBA00023098"/>
    </source>
</evidence>
<dbReference type="InterPro" id="IPR018357">
    <property type="entry name" value="Hexapep_transf_CS"/>
</dbReference>
<reference evidence="10" key="2">
    <citation type="submission" date="2023-02" db="EMBL/GenBank/DDBJ databases">
        <title>'Rhodoalgimonas zhirmunskyi' gen. nov., isolated from a red alga.</title>
        <authorList>
            <person name="Nedashkovskaya O.I."/>
            <person name="Otstavnykh N.Y."/>
            <person name="Bystritskaya E.P."/>
            <person name="Balabanova L.A."/>
            <person name="Isaeva M.P."/>
        </authorList>
    </citation>
    <scope>NUCLEOTIDE SEQUENCE</scope>
    <source>
        <strain evidence="10">KCTC 52189</strain>
    </source>
</reference>
<dbReference type="Pfam" id="PF25087">
    <property type="entry name" value="GMPPB_C"/>
    <property type="match status" value="1"/>
</dbReference>
<dbReference type="InterPro" id="IPR001451">
    <property type="entry name" value="Hexapep"/>
</dbReference>
<evidence type="ECO:0000256" key="7">
    <source>
        <dbReference type="HAMAP-Rule" id="MF_00523"/>
    </source>
</evidence>
<evidence type="ECO:0000256" key="4">
    <source>
        <dbReference type="ARBA" id="ARBA00022737"/>
    </source>
</evidence>
<dbReference type="PANTHER" id="PTHR43378:SF2">
    <property type="entry name" value="UDP-3-O-ACYLGLUCOSAMINE N-ACYLTRANSFERASE 1, MITOCHONDRIAL-RELATED"/>
    <property type="match status" value="1"/>
</dbReference>
<reference evidence="10" key="1">
    <citation type="submission" date="2022-07" db="EMBL/GenBank/DDBJ databases">
        <authorList>
            <person name="Otstavnykh N."/>
            <person name="Isaeva M."/>
            <person name="Bystritskaya E."/>
        </authorList>
    </citation>
    <scope>NUCLEOTIDE SEQUENCE</scope>
    <source>
        <strain evidence="10">KCTC 52189</strain>
    </source>
</reference>
<evidence type="ECO:0000256" key="6">
    <source>
        <dbReference type="ARBA" id="ARBA00023315"/>
    </source>
</evidence>
<dbReference type="GO" id="GO:0016020">
    <property type="term" value="C:membrane"/>
    <property type="evidence" value="ECO:0007669"/>
    <property type="project" value="GOC"/>
</dbReference>
<dbReference type="SUPFAM" id="SSF51161">
    <property type="entry name" value="Trimeric LpxA-like enzymes"/>
    <property type="match status" value="1"/>
</dbReference>
<evidence type="ECO:0000259" key="9">
    <source>
        <dbReference type="Pfam" id="PF25087"/>
    </source>
</evidence>
<keyword evidence="1 7" id="KW-0444">Lipid biosynthesis</keyword>
<evidence type="ECO:0000256" key="2">
    <source>
        <dbReference type="ARBA" id="ARBA00022556"/>
    </source>
</evidence>
<protein>
    <recommendedName>
        <fullName evidence="7">UDP-3-O-acylglucosamine N-acyltransferase</fullName>
        <ecNumber evidence="7">2.3.1.191</ecNumber>
    </recommendedName>
</protein>
<comment type="function">
    <text evidence="7">Catalyzes the N-acylation of UDP-3-O-acylglucosamine using 3-hydroxyacyl-ACP as the acyl donor. Is involved in the biosynthesis of lipid A, a phosphorylated glycolipid that anchors the lipopolysaccharide to the outer membrane of the cell.</text>
</comment>
<organism evidence="10 11">
    <name type="scientific">Marimonas arenosa</name>
    <dbReference type="NCBI Taxonomy" id="1795305"/>
    <lineage>
        <taxon>Bacteria</taxon>
        <taxon>Pseudomonadati</taxon>
        <taxon>Pseudomonadota</taxon>
        <taxon>Alphaproteobacteria</taxon>
        <taxon>Rhodobacterales</taxon>
        <taxon>Paracoccaceae</taxon>
        <taxon>Marimonas</taxon>
    </lineage>
</organism>
<comment type="catalytic activity">
    <reaction evidence="7">
        <text>a UDP-3-O-[(3R)-3-hydroxyacyl]-alpha-D-glucosamine + a (3R)-hydroxyacyl-[ACP] = a UDP-2-N,3-O-bis[(3R)-3-hydroxyacyl]-alpha-D-glucosamine + holo-[ACP] + H(+)</text>
        <dbReference type="Rhea" id="RHEA:53836"/>
        <dbReference type="Rhea" id="RHEA-COMP:9685"/>
        <dbReference type="Rhea" id="RHEA-COMP:9945"/>
        <dbReference type="ChEBI" id="CHEBI:15378"/>
        <dbReference type="ChEBI" id="CHEBI:64479"/>
        <dbReference type="ChEBI" id="CHEBI:78827"/>
        <dbReference type="ChEBI" id="CHEBI:137740"/>
        <dbReference type="ChEBI" id="CHEBI:137748"/>
        <dbReference type="EC" id="2.3.1.191"/>
    </reaction>
</comment>
<dbReference type="InterPro" id="IPR056729">
    <property type="entry name" value="GMPPB_C"/>
</dbReference>
<dbReference type="GO" id="GO:0103118">
    <property type="term" value="F:UDP-3-O-[(3R)-3-hydroxyacyl]-glucosamine N-acyltransferase activity"/>
    <property type="evidence" value="ECO:0007669"/>
    <property type="project" value="UniProtKB-EC"/>
</dbReference>
<proteinExistence type="inferred from homology"/>
<dbReference type="GO" id="GO:0016410">
    <property type="term" value="F:N-acyltransferase activity"/>
    <property type="evidence" value="ECO:0007669"/>
    <property type="project" value="InterPro"/>
</dbReference>
<feature type="active site" description="Proton acceptor" evidence="7">
    <location>
        <position position="259"/>
    </location>
</feature>
<keyword evidence="3 7" id="KW-0808">Transferase</keyword>
<dbReference type="CDD" id="cd03352">
    <property type="entry name" value="LbH_LpxD"/>
    <property type="match status" value="1"/>
</dbReference>
<dbReference type="PANTHER" id="PTHR43378">
    <property type="entry name" value="UDP-3-O-ACYLGLUCOSAMINE N-ACYLTRANSFERASE"/>
    <property type="match status" value="1"/>
</dbReference>
<dbReference type="GO" id="GO:0009245">
    <property type="term" value="P:lipid A biosynthetic process"/>
    <property type="evidence" value="ECO:0007669"/>
    <property type="project" value="UniProtKB-UniRule"/>
</dbReference>
<dbReference type="Pfam" id="PF04613">
    <property type="entry name" value="LpxD"/>
    <property type="match status" value="1"/>
</dbReference>
<feature type="domain" description="UDP-3-O-[3-hydroxymyristoyl] glucosamine N-acyltransferase non-repeat region" evidence="8">
    <location>
        <begin position="22"/>
        <end position="90"/>
    </location>
</feature>
<keyword evidence="2 7" id="KW-0441">Lipid A biosynthesis</keyword>
<dbReference type="EC" id="2.3.1.191" evidence="7"/>
<evidence type="ECO:0000313" key="11">
    <source>
        <dbReference type="Proteomes" id="UP001226762"/>
    </source>
</evidence>
<evidence type="ECO:0000256" key="1">
    <source>
        <dbReference type="ARBA" id="ARBA00022516"/>
    </source>
</evidence>
<dbReference type="InterPro" id="IPR020573">
    <property type="entry name" value="UDP_GlcNAc_AcTrfase_non-rep"/>
</dbReference>
<accession>A0AAE4B5I1</accession>
<dbReference type="Gene3D" id="3.40.1390.10">
    <property type="entry name" value="MurE/MurF, N-terminal domain"/>
    <property type="match status" value="1"/>
</dbReference>
<gene>
    <name evidence="7" type="primary">lpxD</name>
    <name evidence="10" type="ORF">NO357_15830</name>
</gene>
<dbReference type="InterPro" id="IPR011004">
    <property type="entry name" value="Trimer_LpxA-like_sf"/>
</dbReference>
<dbReference type="RefSeq" id="WP_306736659.1">
    <property type="nucleotide sequence ID" value="NZ_JANHAX010000005.1"/>
</dbReference>
<dbReference type="Proteomes" id="UP001226762">
    <property type="component" value="Unassembled WGS sequence"/>
</dbReference>
<keyword evidence="11" id="KW-1185">Reference proteome</keyword>
<keyword evidence="4 7" id="KW-0677">Repeat</keyword>
<evidence type="ECO:0000256" key="3">
    <source>
        <dbReference type="ARBA" id="ARBA00022679"/>
    </source>
</evidence>
<dbReference type="AlphaFoldDB" id="A0AAE4B5I1"/>
<dbReference type="InterPro" id="IPR007691">
    <property type="entry name" value="LpxD"/>
</dbReference>
<feature type="domain" description="Mannose-1-phosphate guanyltransferase C-terminal" evidence="9">
    <location>
        <begin position="104"/>
        <end position="182"/>
    </location>
</feature>
<comment type="pathway">
    <text evidence="7">Bacterial outer membrane biogenesis; LPS lipid A biosynthesis.</text>
</comment>
<dbReference type="Gene3D" id="2.160.10.10">
    <property type="entry name" value="Hexapeptide repeat proteins"/>
    <property type="match status" value="1"/>
</dbReference>
<dbReference type="HAMAP" id="MF_00523">
    <property type="entry name" value="LpxD"/>
    <property type="match status" value="1"/>
</dbReference>
<comment type="subunit">
    <text evidence="7">Homotrimer.</text>
</comment>